<protein>
    <submittedName>
        <fullName evidence="2">Uncharacterized protein</fullName>
    </submittedName>
</protein>
<evidence type="ECO:0000256" key="1">
    <source>
        <dbReference type="SAM" id="SignalP"/>
    </source>
</evidence>
<keyword evidence="1" id="KW-0732">Signal</keyword>
<dbReference type="EMBL" id="JBEUOH010000014">
    <property type="protein sequence ID" value="KAL0879615.1"/>
    <property type="molecule type" value="Genomic_DNA"/>
</dbReference>
<organism evidence="2 3">
    <name type="scientific">Loxostege sticticalis</name>
    <name type="common">Beet webworm moth</name>
    <dbReference type="NCBI Taxonomy" id="481309"/>
    <lineage>
        <taxon>Eukaryota</taxon>
        <taxon>Metazoa</taxon>
        <taxon>Ecdysozoa</taxon>
        <taxon>Arthropoda</taxon>
        <taxon>Hexapoda</taxon>
        <taxon>Insecta</taxon>
        <taxon>Pterygota</taxon>
        <taxon>Neoptera</taxon>
        <taxon>Endopterygota</taxon>
        <taxon>Lepidoptera</taxon>
        <taxon>Glossata</taxon>
        <taxon>Ditrysia</taxon>
        <taxon>Pyraloidea</taxon>
        <taxon>Crambidae</taxon>
        <taxon>Pyraustinae</taxon>
        <taxon>Loxostege</taxon>
    </lineage>
</organism>
<comment type="caution">
    <text evidence="2">The sequence shown here is derived from an EMBL/GenBank/DDBJ whole genome shotgun (WGS) entry which is preliminary data.</text>
</comment>
<evidence type="ECO:0000313" key="3">
    <source>
        <dbReference type="Proteomes" id="UP001549920"/>
    </source>
</evidence>
<keyword evidence="3" id="KW-1185">Reference proteome</keyword>
<proteinExistence type="predicted"/>
<feature type="chain" id="PRO_5047090217" evidence="1">
    <location>
        <begin position="20"/>
        <end position="196"/>
    </location>
</feature>
<reference evidence="2 3" key="1">
    <citation type="submission" date="2024-06" db="EMBL/GenBank/DDBJ databases">
        <title>A chromosome-level genome assembly of beet webworm, Loxostege sticticalis.</title>
        <authorList>
            <person name="Zhang Y."/>
        </authorList>
    </citation>
    <scope>NUCLEOTIDE SEQUENCE [LARGE SCALE GENOMIC DNA]</scope>
    <source>
        <strain evidence="2">AQ026</strain>
        <tissue evidence="2">Whole body</tissue>
    </source>
</reference>
<sequence length="196" mass="22484">MKFLVICWTIATAIITVTAVGDEILGPGRWDVLNVRQCDNSDQYEYQFNFQKKKLTRDQDCYNGNMSLEHRIDDSFSVRIVLCIVVDGGCKPYTEMSDDSFIGFVQKYAKHNIEKALSTAGIDPPEFPVDPGFYQIKDYVFDYCELPTVGVYGKFGSDTYLIQDEKDMACIHFFLEFREEDDACDGDDEESDEDEE</sequence>
<accession>A0ABR3HSU0</accession>
<feature type="signal peptide" evidence="1">
    <location>
        <begin position="1"/>
        <end position="19"/>
    </location>
</feature>
<dbReference type="Proteomes" id="UP001549920">
    <property type="component" value="Unassembled WGS sequence"/>
</dbReference>
<gene>
    <name evidence="2" type="ORF">ABMA27_003334</name>
</gene>
<name>A0ABR3HSU0_LOXSC</name>
<evidence type="ECO:0000313" key="2">
    <source>
        <dbReference type="EMBL" id="KAL0879615.1"/>
    </source>
</evidence>